<dbReference type="RefSeq" id="XP_052905535.1">
    <property type="nucleotide sequence ID" value="XM_053047710.1"/>
</dbReference>
<comment type="caution">
    <text evidence="1">The sequence shown here is derived from an EMBL/GenBank/DDBJ whole genome shotgun (WGS) entry which is preliminary data.</text>
</comment>
<dbReference type="Proteomes" id="UP000054524">
    <property type="component" value="Unassembled WGS sequence"/>
</dbReference>
<organism evidence="1 2">
    <name type="scientific">Nematocida ausubeli (strain ATCC PRA-371 / ERTm2)</name>
    <name type="common">Nematode killer fungus</name>
    <dbReference type="NCBI Taxonomy" id="1913371"/>
    <lineage>
        <taxon>Eukaryota</taxon>
        <taxon>Fungi</taxon>
        <taxon>Fungi incertae sedis</taxon>
        <taxon>Microsporidia</taxon>
        <taxon>Nematocida</taxon>
    </lineage>
</organism>
<evidence type="ECO:0000313" key="1">
    <source>
        <dbReference type="EMBL" id="KFG26980.1"/>
    </source>
</evidence>
<accession>A0A086J4B2</accession>
<dbReference type="EMBL" id="AKIJ01000001">
    <property type="protein sequence ID" value="KFG26980.1"/>
    <property type="molecule type" value="Genomic_DNA"/>
</dbReference>
<proteinExistence type="predicted"/>
<dbReference type="AlphaFoldDB" id="A0A086J4B2"/>
<dbReference type="GeneID" id="77675023"/>
<dbReference type="HOGENOM" id="CLU_1652624_0_0_1"/>
<keyword evidence="2" id="KW-1185">Reference proteome</keyword>
<evidence type="ECO:0000313" key="2">
    <source>
        <dbReference type="Proteomes" id="UP000054524"/>
    </source>
</evidence>
<name>A0A086J4B2_NEMA1</name>
<sequence length="160" mass="18478">MRICVQNECCLRILSFLNVLKTSPLQKIELENILCEINRLITIVTAKQDIPSVEIEKVSEQKFVIKNTHIEKEEAGVKIEKTDILELKAYFEAHPIDTLEEAAEYIKVLYENRICIVCLRRACAITLTAPLVVRRVNGSVFVYHTECVEEGKRRRLYPSE</sequence>
<protein>
    <submittedName>
        <fullName evidence="1">Uncharacterized protein</fullName>
    </submittedName>
</protein>
<reference evidence="1 2" key="1">
    <citation type="journal article" date="2014" name="Genome Announc.">
        <title>Genome Sequence of the Microsporidian Species Nematocida sp1 Strain ERTm6 (ATCC PRA-372).</title>
        <authorList>
            <person name="Bakowski M.A."/>
            <person name="Priest M."/>
            <person name="Young S."/>
            <person name="Cuomo C.A."/>
            <person name="Troemel E.R."/>
        </authorList>
    </citation>
    <scope>NUCLEOTIDE SEQUENCE [LARGE SCALE GENOMIC DNA]</scope>
    <source>
        <strain evidence="1 2">ERTm6</strain>
    </source>
</reference>
<gene>
    <name evidence="1" type="ORF">NESG_00050</name>
</gene>